<evidence type="ECO:0000313" key="1">
    <source>
        <dbReference type="EMBL" id="GLJ96102.1"/>
    </source>
</evidence>
<evidence type="ECO:0000313" key="2">
    <source>
        <dbReference type="Proteomes" id="UP001142291"/>
    </source>
</evidence>
<protein>
    <recommendedName>
        <fullName evidence="3">DUF3060 domain-containing protein</fullName>
    </recommendedName>
</protein>
<evidence type="ECO:0008006" key="3">
    <source>
        <dbReference type="Google" id="ProtNLM"/>
    </source>
</evidence>
<organism evidence="1 2">
    <name type="scientific">Microbacterium dextranolyticum</name>
    <dbReference type="NCBI Taxonomy" id="36806"/>
    <lineage>
        <taxon>Bacteria</taxon>
        <taxon>Bacillati</taxon>
        <taxon>Actinomycetota</taxon>
        <taxon>Actinomycetes</taxon>
        <taxon>Micrococcales</taxon>
        <taxon>Microbacteriaceae</taxon>
        <taxon>Microbacterium</taxon>
    </lineage>
</organism>
<dbReference type="EMBL" id="BSER01000009">
    <property type="protein sequence ID" value="GLJ96102.1"/>
    <property type="molecule type" value="Genomic_DNA"/>
</dbReference>
<reference evidence="1" key="2">
    <citation type="submission" date="2023-01" db="EMBL/GenBank/DDBJ databases">
        <authorList>
            <person name="Sun Q."/>
            <person name="Evtushenko L."/>
        </authorList>
    </citation>
    <scope>NUCLEOTIDE SEQUENCE</scope>
    <source>
        <strain evidence="1">VKM Ac-1940</strain>
    </source>
</reference>
<keyword evidence="2" id="KW-1185">Reference proteome</keyword>
<name>A0A9W6HNI4_9MICO</name>
<dbReference type="Pfam" id="PF11259">
    <property type="entry name" value="DUF3060"/>
    <property type="match status" value="2"/>
</dbReference>
<accession>A0A9W6HNI4</accession>
<reference evidence="1" key="1">
    <citation type="journal article" date="2014" name="Int. J. Syst. Evol. Microbiol.">
        <title>Complete genome sequence of Corynebacterium casei LMG S-19264T (=DSM 44701T), isolated from a smear-ripened cheese.</title>
        <authorList>
            <consortium name="US DOE Joint Genome Institute (JGI-PGF)"/>
            <person name="Walter F."/>
            <person name="Albersmeier A."/>
            <person name="Kalinowski J."/>
            <person name="Ruckert C."/>
        </authorList>
    </citation>
    <scope>NUCLEOTIDE SEQUENCE</scope>
    <source>
        <strain evidence="1">VKM Ac-1940</strain>
    </source>
</reference>
<dbReference type="InterPro" id="IPR021417">
    <property type="entry name" value="DUF3060"/>
</dbReference>
<dbReference type="AlphaFoldDB" id="A0A9W6HNI4"/>
<sequence>MYGAGVTVRLGGDADALTVRGERNQVETQRVGSLVVEGRTNRVAAAGEVVSAAVRGDGNTVDASDRVGSLVVAGNDNTVTATGVGSIDVSGDRNTVPGR</sequence>
<proteinExistence type="predicted"/>
<dbReference type="Proteomes" id="UP001142291">
    <property type="component" value="Unassembled WGS sequence"/>
</dbReference>
<gene>
    <name evidence="1" type="ORF">GCM10017591_21650</name>
</gene>
<comment type="caution">
    <text evidence="1">The sequence shown here is derived from an EMBL/GenBank/DDBJ whole genome shotgun (WGS) entry which is preliminary data.</text>
</comment>